<evidence type="ECO:0000256" key="1">
    <source>
        <dbReference type="ARBA" id="ARBA00004141"/>
    </source>
</evidence>
<dbReference type="RefSeq" id="WP_077862462.1">
    <property type="nucleotide sequence ID" value="NZ_CP040409.1"/>
</dbReference>
<proteinExistence type="inferred from homology"/>
<feature type="transmembrane region" description="Helical" evidence="6">
    <location>
        <begin position="113"/>
        <end position="132"/>
    </location>
</feature>
<dbReference type="GO" id="GO:0005886">
    <property type="term" value="C:plasma membrane"/>
    <property type="evidence" value="ECO:0007669"/>
    <property type="project" value="TreeGrafter"/>
</dbReference>
<keyword evidence="5 6" id="KW-0472">Membrane</keyword>
<comment type="caution">
    <text evidence="8">The sequence shown here is derived from an EMBL/GenBank/DDBJ whole genome shotgun (WGS) entry which is preliminary data.</text>
</comment>
<dbReference type="Pfam" id="PF04138">
    <property type="entry name" value="GtrA_DPMS_TM"/>
    <property type="match status" value="1"/>
</dbReference>
<dbReference type="GO" id="GO:0000271">
    <property type="term" value="P:polysaccharide biosynthetic process"/>
    <property type="evidence" value="ECO:0007669"/>
    <property type="project" value="InterPro"/>
</dbReference>
<feature type="transmembrane region" description="Helical" evidence="6">
    <location>
        <begin position="12"/>
        <end position="33"/>
    </location>
</feature>
<name>A0A1S8KN75_9LACT</name>
<dbReference type="PANTHER" id="PTHR38459">
    <property type="entry name" value="PROPHAGE BACTOPRENOL-LINKED GLUCOSE TRANSLOCASE HOMOLOG"/>
    <property type="match status" value="1"/>
</dbReference>
<comment type="similarity">
    <text evidence="2">Belongs to the GtrA family.</text>
</comment>
<dbReference type="EMBL" id="MUYF01000003">
    <property type="protein sequence ID" value="OOL80945.1"/>
    <property type="molecule type" value="Genomic_DNA"/>
</dbReference>
<organism evidence="8 9">
    <name type="scientific">Dolosigranulum pigrum</name>
    <dbReference type="NCBI Taxonomy" id="29394"/>
    <lineage>
        <taxon>Bacteria</taxon>
        <taxon>Bacillati</taxon>
        <taxon>Bacillota</taxon>
        <taxon>Bacilli</taxon>
        <taxon>Lactobacillales</taxon>
        <taxon>Carnobacteriaceae</taxon>
        <taxon>Dolosigranulum</taxon>
    </lineage>
</organism>
<evidence type="ECO:0000259" key="7">
    <source>
        <dbReference type="Pfam" id="PF04138"/>
    </source>
</evidence>
<dbReference type="Proteomes" id="UP000190409">
    <property type="component" value="Unassembled WGS sequence"/>
</dbReference>
<gene>
    <name evidence="8" type="ORF">BWX42_03480</name>
</gene>
<dbReference type="InterPro" id="IPR007267">
    <property type="entry name" value="GtrA_DPMS_TM"/>
</dbReference>
<evidence type="ECO:0000256" key="4">
    <source>
        <dbReference type="ARBA" id="ARBA00022989"/>
    </source>
</evidence>
<dbReference type="InterPro" id="IPR051401">
    <property type="entry name" value="GtrA_CellWall_Glycosyl"/>
</dbReference>
<evidence type="ECO:0000313" key="9">
    <source>
        <dbReference type="Proteomes" id="UP000190409"/>
    </source>
</evidence>
<keyword evidence="3 6" id="KW-0812">Transmembrane</keyword>
<feature type="transmembrane region" description="Helical" evidence="6">
    <location>
        <begin position="79"/>
        <end position="101"/>
    </location>
</feature>
<protein>
    <submittedName>
        <fullName evidence="8">Teichoic acid glycosylation protein</fullName>
    </submittedName>
</protein>
<dbReference type="AlphaFoldDB" id="A0A1S8KN75"/>
<reference evidence="8 9" key="1">
    <citation type="submission" date="2017-01" db="EMBL/GenBank/DDBJ databases">
        <title>Complete Genome Sequence of Dolosigranulum pigrum isolated from a Patient with interstitial lung disease.</title>
        <authorList>
            <person name="Mukhopadhyay R."/>
            <person name="Joaquin J."/>
            <person name="Hogue R."/>
            <person name="Fitzgerald S."/>
            <person name="Jospin G."/>
            <person name="Eisen J.A."/>
            <person name="Chaturvedi V."/>
        </authorList>
    </citation>
    <scope>NUCLEOTIDE SEQUENCE [LARGE SCALE GENOMIC DNA]</scope>
    <source>
        <strain evidence="8 9">15S00348</strain>
    </source>
</reference>
<feature type="transmembrane region" description="Helical" evidence="6">
    <location>
        <begin position="39"/>
        <end position="58"/>
    </location>
</feature>
<evidence type="ECO:0000313" key="8">
    <source>
        <dbReference type="EMBL" id="OOL80945.1"/>
    </source>
</evidence>
<feature type="domain" description="GtrA/DPMS transmembrane" evidence="7">
    <location>
        <begin position="15"/>
        <end position="132"/>
    </location>
</feature>
<evidence type="ECO:0000256" key="5">
    <source>
        <dbReference type="ARBA" id="ARBA00023136"/>
    </source>
</evidence>
<accession>A0A1S8KN75</accession>
<keyword evidence="4 6" id="KW-1133">Transmembrane helix</keyword>
<sequence length="136" mass="15763">MLENLFKKYKLVLLYLFFGGVTTVVNILIFYITFQILNLSTFTSTVLSWLAALIIAFITNKQFVFQSVSWNNKIIFKEFMLFFSYRSLTGLLDLIITLIGIDIFNFNSLVVKITANIVVILTNYFTSKLVIFKNKN</sequence>
<comment type="subcellular location">
    <subcellularLocation>
        <location evidence="1">Membrane</location>
        <topology evidence="1">Multi-pass membrane protein</topology>
    </subcellularLocation>
</comment>
<dbReference type="PANTHER" id="PTHR38459:SF5">
    <property type="entry name" value="CELL WALL TEICHOIC ACID GLYCOSYLATION PROTEIN GTCA"/>
    <property type="match status" value="1"/>
</dbReference>
<evidence type="ECO:0000256" key="2">
    <source>
        <dbReference type="ARBA" id="ARBA00009399"/>
    </source>
</evidence>
<evidence type="ECO:0000256" key="3">
    <source>
        <dbReference type="ARBA" id="ARBA00022692"/>
    </source>
</evidence>
<evidence type="ECO:0000256" key="6">
    <source>
        <dbReference type="SAM" id="Phobius"/>
    </source>
</evidence>